<reference evidence="1 2" key="1">
    <citation type="submission" date="2020-03" db="EMBL/GenBank/DDBJ databases">
        <title>Soil Listeria distribution.</title>
        <authorList>
            <person name="Liao J."/>
            <person name="Wiedmann M."/>
        </authorList>
    </citation>
    <scope>NUCLEOTIDE SEQUENCE [LARGE SCALE GENOMIC DNA]</scope>
    <source>
        <strain evidence="1 2">FSL L7-1829</strain>
    </source>
</reference>
<name>A0A7X0W6M5_LISWE</name>
<evidence type="ECO:0000313" key="1">
    <source>
        <dbReference type="EMBL" id="MBC1324151.1"/>
    </source>
</evidence>
<comment type="caution">
    <text evidence="1">The sequence shown here is derived from an EMBL/GenBank/DDBJ whole genome shotgun (WGS) entry which is preliminary data.</text>
</comment>
<protein>
    <recommendedName>
        <fullName evidence="3">Nucleotidyltransferase domain-containing protein</fullName>
    </recommendedName>
</protein>
<sequence length="258" mass="30671">MNYDSKKILNAVNELIPLKSEDTILITGSIIEGFGNLKSDLDVFVFKDDFKKIRDNRKNNDDFWFDKNTISYNVLLDNERYDYCFYEYNFIESLIIKMQEWNYKDDPYVYSLDLEELNILHRIKISKNIFGTKTFEKIEWEKLNYVLSMKKIVSVLNVHEDIEGAYLSRDFETLRILLYEYLIYIGESFLAIEGETNTGRKWFYKKQTRLEENSHIHLVNNYIEELYKVNIEDLLPKVLNLGNELLSIADENIGGIKL</sequence>
<proteinExistence type="predicted"/>
<dbReference type="Proteomes" id="UP000522007">
    <property type="component" value="Unassembled WGS sequence"/>
</dbReference>
<accession>A0A7X0W6M5</accession>
<organism evidence="1 2">
    <name type="scientific">Listeria welshimeri</name>
    <dbReference type="NCBI Taxonomy" id="1643"/>
    <lineage>
        <taxon>Bacteria</taxon>
        <taxon>Bacillati</taxon>
        <taxon>Bacillota</taxon>
        <taxon>Bacilli</taxon>
        <taxon>Bacillales</taxon>
        <taxon>Listeriaceae</taxon>
        <taxon>Listeria</taxon>
    </lineage>
</organism>
<gene>
    <name evidence="1" type="ORF">HB853_14600</name>
</gene>
<dbReference type="EMBL" id="JAAROP010000026">
    <property type="protein sequence ID" value="MBC1324151.1"/>
    <property type="molecule type" value="Genomic_DNA"/>
</dbReference>
<dbReference type="AlphaFoldDB" id="A0A7X0W6M5"/>
<evidence type="ECO:0008006" key="3">
    <source>
        <dbReference type="Google" id="ProtNLM"/>
    </source>
</evidence>
<evidence type="ECO:0000313" key="2">
    <source>
        <dbReference type="Proteomes" id="UP000522007"/>
    </source>
</evidence>